<protein>
    <submittedName>
        <fullName evidence="9">TolC family outer membrane protein</fullName>
    </submittedName>
</protein>
<dbReference type="NCBIfam" id="TIGR01844">
    <property type="entry name" value="type_I_sec_TolC"/>
    <property type="match status" value="1"/>
</dbReference>
<dbReference type="AlphaFoldDB" id="A0A5Q2QBG1"/>
<keyword evidence="3" id="KW-0813">Transport</keyword>
<dbReference type="Proteomes" id="UP000388235">
    <property type="component" value="Chromosome"/>
</dbReference>
<dbReference type="PANTHER" id="PTHR30026:SF20">
    <property type="entry name" value="OUTER MEMBRANE PROTEIN TOLC"/>
    <property type="match status" value="1"/>
</dbReference>
<evidence type="ECO:0000256" key="1">
    <source>
        <dbReference type="ARBA" id="ARBA00004442"/>
    </source>
</evidence>
<dbReference type="OrthoDB" id="9813458at2"/>
<dbReference type="InterPro" id="IPR003423">
    <property type="entry name" value="OMP_efflux"/>
</dbReference>
<organism evidence="9 10">
    <name type="scientific">Litorivicinus lipolyticus</name>
    <dbReference type="NCBI Taxonomy" id="418701"/>
    <lineage>
        <taxon>Bacteria</taxon>
        <taxon>Pseudomonadati</taxon>
        <taxon>Pseudomonadota</taxon>
        <taxon>Gammaproteobacteria</taxon>
        <taxon>Oceanospirillales</taxon>
        <taxon>Litorivicinaceae</taxon>
        <taxon>Litorivicinus</taxon>
    </lineage>
</organism>
<accession>A0A5Q2QBG1</accession>
<dbReference type="SUPFAM" id="SSF56954">
    <property type="entry name" value="Outer membrane efflux proteins (OEP)"/>
    <property type="match status" value="1"/>
</dbReference>
<dbReference type="RefSeq" id="WP_153712850.1">
    <property type="nucleotide sequence ID" value="NZ_CP045871.1"/>
</dbReference>
<keyword evidence="4" id="KW-1134">Transmembrane beta strand</keyword>
<dbReference type="GO" id="GO:0009279">
    <property type="term" value="C:cell outer membrane"/>
    <property type="evidence" value="ECO:0007669"/>
    <property type="project" value="UniProtKB-SubCell"/>
</dbReference>
<dbReference type="GO" id="GO:1990281">
    <property type="term" value="C:efflux pump complex"/>
    <property type="evidence" value="ECO:0007669"/>
    <property type="project" value="TreeGrafter"/>
</dbReference>
<comment type="similarity">
    <text evidence="2">Belongs to the outer membrane factor (OMF) (TC 1.B.17) family.</text>
</comment>
<name>A0A5Q2QBG1_9GAMM</name>
<dbReference type="GO" id="GO:0015288">
    <property type="term" value="F:porin activity"/>
    <property type="evidence" value="ECO:0007669"/>
    <property type="project" value="TreeGrafter"/>
</dbReference>
<dbReference type="KEGG" id="llp:GH975_01705"/>
<keyword evidence="10" id="KW-1185">Reference proteome</keyword>
<keyword evidence="5" id="KW-0812">Transmembrane</keyword>
<reference evidence="9 10" key="1">
    <citation type="submission" date="2019-11" db="EMBL/GenBank/DDBJ databases">
        <authorList>
            <person name="Khan S.A."/>
            <person name="Jeon C.O."/>
            <person name="Chun B.H."/>
        </authorList>
    </citation>
    <scope>NUCLEOTIDE SEQUENCE [LARGE SCALE GENOMIC DNA]</scope>
    <source>
        <strain evidence="9 10">IMCC 1097</strain>
    </source>
</reference>
<gene>
    <name evidence="9" type="ORF">GH975_01705</name>
</gene>
<evidence type="ECO:0000256" key="2">
    <source>
        <dbReference type="ARBA" id="ARBA00007613"/>
    </source>
</evidence>
<evidence type="ECO:0000256" key="6">
    <source>
        <dbReference type="ARBA" id="ARBA00023136"/>
    </source>
</evidence>
<dbReference type="EMBL" id="CP045871">
    <property type="protein sequence ID" value="QGG79346.1"/>
    <property type="molecule type" value="Genomic_DNA"/>
</dbReference>
<dbReference type="Pfam" id="PF02321">
    <property type="entry name" value="OEP"/>
    <property type="match status" value="2"/>
</dbReference>
<proteinExistence type="inferred from homology"/>
<evidence type="ECO:0000256" key="3">
    <source>
        <dbReference type="ARBA" id="ARBA00022448"/>
    </source>
</evidence>
<evidence type="ECO:0000256" key="4">
    <source>
        <dbReference type="ARBA" id="ARBA00022452"/>
    </source>
</evidence>
<sequence>MRLLALGLLLPPLTWATPANLVDVYLAAQSANPSLAAAAAAVDAAEQNLIGANATLNPSINLRATAGASETLNSNIVSNEGGAASLIGAIAATLPLIAPTENAGIDAKRAAVATAQVSATAATQQLTLDVAGAYFDTLTAQAELEAADAQVSAVARQLERAEQRLDVGLGTRVDVDRAQASYDLAAVGAIRATDTLAQAFDSLEQLTGERYDALADFSDRYQAVEPTAALNSVLQNALAQSAAMRTAQAGVDSARAGVDSALASDAYRVDAEANTGASKNLRGGVWASDYGVKLTLSVPLYSGGRNQASQASAIAGLTQAQANLEVTRREIVRTTRSLYRSIATQAQTVTARRQAIRSAQTAVEATEGAYEVGSGDIIDVLNAQSDLFSAQSDYQIARYQHARLSLQLEQLQGDLSGDDLAAINQMLAP</sequence>
<keyword evidence="7" id="KW-0998">Cell outer membrane</keyword>
<evidence type="ECO:0000256" key="7">
    <source>
        <dbReference type="ARBA" id="ARBA00023237"/>
    </source>
</evidence>
<dbReference type="InterPro" id="IPR051906">
    <property type="entry name" value="TolC-like"/>
</dbReference>
<dbReference type="Gene3D" id="1.20.1600.10">
    <property type="entry name" value="Outer membrane efflux proteins (OEP)"/>
    <property type="match status" value="1"/>
</dbReference>
<feature type="chain" id="PRO_5024280655" evidence="8">
    <location>
        <begin position="22"/>
        <end position="429"/>
    </location>
</feature>
<evidence type="ECO:0000256" key="8">
    <source>
        <dbReference type="SAM" id="SignalP"/>
    </source>
</evidence>
<feature type="signal peptide" evidence="8">
    <location>
        <begin position="1"/>
        <end position="21"/>
    </location>
</feature>
<evidence type="ECO:0000256" key="5">
    <source>
        <dbReference type="ARBA" id="ARBA00022692"/>
    </source>
</evidence>
<dbReference type="PANTHER" id="PTHR30026">
    <property type="entry name" value="OUTER MEMBRANE PROTEIN TOLC"/>
    <property type="match status" value="1"/>
</dbReference>
<dbReference type="InterPro" id="IPR010130">
    <property type="entry name" value="T1SS_OMP_TolC"/>
</dbReference>
<keyword evidence="8" id="KW-0732">Signal</keyword>
<keyword evidence="6" id="KW-0472">Membrane</keyword>
<comment type="subcellular location">
    <subcellularLocation>
        <location evidence="1">Cell outer membrane</location>
    </subcellularLocation>
</comment>
<dbReference type="GO" id="GO:0015562">
    <property type="term" value="F:efflux transmembrane transporter activity"/>
    <property type="evidence" value="ECO:0007669"/>
    <property type="project" value="InterPro"/>
</dbReference>
<evidence type="ECO:0000313" key="10">
    <source>
        <dbReference type="Proteomes" id="UP000388235"/>
    </source>
</evidence>
<evidence type="ECO:0000313" key="9">
    <source>
        <dbReference type="EMBL" id="QGG79346.1"/>
    </source>
</evidence>